<organism evidence="5 6">
    <name type="scientific">Buttiauxella ferragutiae ATCC 51602</name>
    <dbReference type="NCBI Taxonomy" id="1354252"/>
    <lineage>
        <taxon>Bacteria</taxon>
        <taxon>Pseudomonadati</taxon>
        <taxon>Pseudomonadota</taxon>
        <taxon>Gammaproteobacteria</taxon>
        <taxon>Enterobacterales</taxon>
        <taxon>Enterobacteriaceae</taxon>
        <taxon>Buttiauxella</taxon>
    </lineage>
</organism>
<dbReference type="Proteomes" id="UP000078407">
    <property type="component" value="Unassembled WGS sequence"/>
</dbReference>
<accession>A0ABX2WDM1</accession>
<dbReference type="InterPro" id="IPR009057">
    <property type="entry name" value="Homeodomain-like_sf"/>
</dbReference>
<dbReference type="EMBL" id="LXEQ01000002">
    <property type="protein sequence ID" value="OAT33175.1"/>
    <property type="molecule type" value="Genomic_DNA"/>
</dbReference>
<keyword evidence="6" id="KW-1185">Reference proteome</keyword>
<dbReference type="SMART" id="SM00342">
    <property type="entry name" value="HTH_ARAC"/>
    <property type="match status" value="1"/>
</dbReference>
<dbReference type="PROSITE" id="PS01124">
    <property type="entry name" value="HTH_ARAC_FAMILY_2"/>
    <property type="match status" value="1"/>
</dbReference>
<dbReference type="InterPro" id="IPR037923">
    <property type="entry name" value="HTH-like"/>
</dbReference>
<comment type="caution">
    <text evidence="5">The sequence shown here is derived from an EMBL/GenBank/DDBJ whole genome shotgun (WGS) entry which is preliminary data.</text>
</comment>
<reference evidence="5 6" key="1">
    <citation type="submission" date="2016-04" db="EMBL/GenBank/DDBJ databases">
        <title>ATOL: Assembling a taxonomically balanced genome-scale reconstruction of the evolutionary history of the Enterobacteriaceae.</title>
        <authorList>
            <person name="Plunkett G.III."/>
            <person name="Neeno-Eckwall E.C."/>
            <person name="Glasner J.D."/>
            <person name="Perna N.T."/>
        </authorList>
    </citation>
    <scope>NUCLEOTIDE SEQUENCE [LARGE SCALE GENOMIC DNA]</scope>
    <source>
        <strain evidence="5 6">ATCC 51602</strain>
    </source>
</reference>
<evidence type="ECO:0000256" key="2">
    <source>
        <dbReference type="ARBA" id="ARBA00023125"/>
    </source>
</evidence>
<evidence type="ECO:0000256" key="3">
    <source>
        <dbReference type="ARBA" id="ARBA00023163"/>
    </source>
</evidence>
<dbReference type="Gene3D" id="1.10.10.60">
    <property type="entry name" value="Homeodomain-like"/>
    <property type="match status" value="2"/>
</dbReference>
<dbReference type="Pfam" id="PF02311">
    <property type="entry name" value="AraC_binding"/>
    <property type="match status" value="1"/>
</dbReference>
<dbReference type="InterPro" id="IPR003313">
    <property type="entry name" value="AraC-bd"/>
</dbReference>
<keyword evidence="3" id="KW-0804">Transcription</keyword>
<dbReference type="SUPFAM" id="SSF51215">
    <property type="entry name" value="Regulatory protein AraC"/>
    <property type="match status" value="1"/>
</dbReference>
<sequence length="281" mass="32410">MDSIVQNLTIDIHWIHDKITFPQWKDVRQNINVHSFYWIQEGRGIFRTDEDHPVSPGMMFYLRPGLSMEMHCGSEEPLRIKMILLSLYTLSPSAVNQGTVKPLEALPLQFILKPEGEAGKRLGYLFQSIVADWVPGSTGSQLMTQSLIYELIYELLQAQVSIHPEGRQGYTLFLQIKDDLERRYSKPLLISELAVRYGISSSYLRSIFQQYLHKSPKGYLSEIRYEHAKKLLLYTQLNLKEIATVCGYSDEFHFSKSFKKHCGQPPSVLRVRDNPAKTDPD</sequence>
<name>A0ABX2WDM1_9ENTR</name>
<feature type="domain" description="HTH araC/xylS-type" evidence="4">
    <location>
        <begin position="174"/>
        <end position="272"/>
    </location>
</feature>
<keyword evidence="2" id="KW-0238">DNA-binding</keyword>
<gene>
    <name evidence="5" type="ORF">M976_00281</name>
</gene>
<protein>
    <submittedName>
        <fullName evidence="5">AraC family transcriptional regulator</fullName>
    </submittedName>
</protein>
<dbReference type="SUPFAM" id="SSF46689">
    <property type="entry name" value="Homeodomain-like"/>
    <property type="match status" value="2"/>
</dbReference>
<dbReference type="InterPro" id="IPR018060">
    <property type="entry name" value="HTH_AraC"/>
</dbReference>
<proteinExistence type="predicted"/>
<dbReference type="Pfam" id="PF12833">
    <property type="entry name" value="HTH_18"/>
    <property type="match status" value="1"/>
</dbReference>
<evidence type="ECO:0000256" key="1">
    <source>
        <dbReference type="ARBA" id="ARBA00023015"/>
    </source>
</evidence>
<evidence type="ECO:0000313" key="6">
    <source>
        <dbReference type="Proteomes" id="UP000078407"/>
    </source>
</evidence>
<keyword evidence="1" id="KW-0805">Transcription regulation</keyword>
<evidence type="ECO:0000259" key="4">
    <source>
        <dbReference type="PROSITE" id="PS01124"/>
    </source>
</evidence>
<dbReference type="RefSeq" id="WP_064540268.1">
    <property type="nucleotide sequence ID" value="NZ_LXEQ01000002.1"/>
</dbReference>
<dbReference type="PANTHER" id="PTHR43280:SF2">
    <property type="entry name" value="HTH-TYPE TRANSCRIPTIONAL REGULATOR EXSA"/>
    <property type="match status" value="1"/>
</dbReference>
<dbReference type="PANTHER" id="PTHR43280">
    <property type="entry name" value="ARAC-FAMILY TRANSCRIPTIONAL REGULATOR"/>
    <property type="match status" value="1"/>
</dbReference>
<evidence type="ECO:0000313" key="5">
    <source>
        <dbReference type="EMBL" id="OAT33175.1"/>
    </source>
</evidence>